<gene>
    <name evidence="2" type="ORF">C8F04DRAFT_1207874</name>
</gene>
<proteinExistence type="predicted"/>
<organism evidence="2 3">
    <name type="scientific">Mycena alexandri</name>
    <dbReference type="NCBI Taxonomy" id="1745969"/>
    <lineage>
        <taxon>Eukaryota</taxon>
        <taxon>Fungi</taxon>
        <taxon>Dikarya</taxon>
        <taxon>Basidiomycota</taxon>
        <taxon>Agaricomycotina</taxon>
        <taxon>Agaricomycetes</taxon>
        <taxon>Agaricomycetidae</taxon>
        <taxon>Agaricales</taxon>
        <taxon>Marasmiineae</taxon>
        <taxon>Mycenaceae</taxon>
        <taxon>Mycena</taxon>
    </lineage>
</organism>
<dbReference type="EMBL" id="JARJCM010000011">
    <property type="protein sequence ID" value="KAJ7042947.1"/>
    <property type="molecule type" value="Genomic_DNA"/>
</dbReference>
<dbReference type="AlphaFoldDB" id="A0AAD6TC21"/>
<feature type="signal peptide" evidence="1">
    <location>
        <begin position="1"/>
        <end position="17"/>
    </location>
</feature>
<keyword evidence="3" id="KW-1185">Reference proteome</keyword>
<evidence type="ECO:0000313" key="3">
    <source>
        <dbReference type="Proteomes" id="UP001218188"/>
    </source>
</evidence>
<keyword evidence="1" id="KW-0732">Signal</keyword>
<dbReference type="Proteomes" id="UP001218188">
    <property type="component" value="Unassembled WGS sequence"/>
</dbReference>
<accession>A0AAD6TC21</accession>
<protein>
    <submittedName>
        <fullName evidence="2">Uncharacterized protein</fullName>
    </submittedName>
</protein>
<feature type="chain" id="PRO_5042146107" evidence="1">
    <location>
        <begin position="18"/>
        <end position="298"/>
    </location>
</feature>
<name>A0AAD6TC21_9AGAR</name>
<comment type="caution">
    <text evidence="2">The sequence shown here is derived from an EMBL/GenBank/DDBJ whole genome shotgun (WGS) entry which is preliminary data.</text>
</comment>
<evidence type="ECO:0000313" key="2">
    <source>
        <dbReference type="EMBL" id="KAJ7042947.1"/>
    </source>
</evidence>
<reference evidence="2" key="1">
    <citation type="submission" date="2023-03" db="EMBL/GenBank/DDBJ databases">
        <title>Massive genome expansion in bonnet fungi (Mycena s.s.) driven by repeated elements and novel gene families across ecological guilds.</title>
        <authorList>
            <consortium name="Lawrence Berkeley National Laboratory"/>
            <person name="Harder C.B."/>
            <person name="Miyauchi S."/>
            <person name="Viragh M."/>
            <person name="Kuo A."/>
            <person name="Thoen E."/>
            <person name="Andreopoulos B."/>
            <person name="Lu D."/>
            <person name="Skrede I."/>
            <person name="Drula E."/>
            <person name="Henrissat B."/>
            <person name="Morin E."/>
            <person name="Kohler A."/>
            <person name="Barry K."/>
            <person name="LaButti K."/>
            <person name="Morin E."/>
            <person name="Salamov A."/>
            <person name="Lipzen A."/>
            <person name="Mereny Z."/>
            <person name="Hegedus B."/>
            <person name="Baldrian P."/>
            <person name="Stursova M."/>
            <person name="Weitz H."/>
            <person name="Taylor A."/>
            <person name="Grigoriev I.V."/>
            <person name="Nagy L.G."/>
            <person name="Martin F."/>
            <person name="Kauserud H."/>
        </authorList>
    </citation>
    <scope>NUCLEOTIDE SEQUENCE</scope>
    <source>
        <strain evidence="2">CBHHK200</strain>
    </source>
</reference>
<sequence length="298" mass="29737">MFFTLTVLVATAVAVQAASSNSTTNPYIPTDISSGCSTFLNTLNSDADLPACTKALITATSAYGPGGTSGSASKAAVSSTLDTVCASSACPSNLIADKLASFYIACSAELTSSPNTEVKTIYDTFYTLLPLVGALCSKDDTGASCALSAPTSAAAAALEPALAVSASTAVVRRDGSTAAAFLPNATTIAANNILFLFLDGTLPKAQLCTTCTRNILSSYISFESKTNYAPGLAQSVLMPGQSDIYTGVVNTCGADFMTSAVKAAGGLGQGTGSSGALSLRAGGVFAMLVGSVVAAILL</sequence>
<evidence type="ECO:0000256" key="1">
    <source>
        <dbReference type="SAM" id="SignalP"/>
    </source>
</evidence>